<evidence type="ECO:0000256" key="1">
    <source>
        <dbReference type="SAM" id="SignalP"/>
    </source>
</evidence>
<name>A0A822Z6I6_NELNU</name>
<evidence type="ECO:0000313" key="3">
    <source>
        <dbReference type="Proteomes" id="UP000607653"/>
    </source>
</evidence>
<feature type="chain" id="PRO_5032997815" evidence="1">
    <location>
        <begin position="24"/>
        <end position="82"/>
    </location>
</feature>
<feature type="signal peptide" evidence="1">
    <location>
        <begin position="1"/>
        <end position="23"/>
    </location>
</feature>
<organism evidence="2 3">
    <name type="scientific">Nelumbo nucifera</name>
    <name type="common">Sacred lotus</name>
    <dbReference type="NCBI Taxonomy" id="4432"/>
    <lineage>
        <taxon>Eukaryota</taxon>
        <taxon>Viridiplantae</taxon>
        <taxon>Streptophyta</taxon>
        <taxon>Embryophyta</taxon>
        <taxon>Tracheophyta</taxon>
        <taxon>Spermatophyta</taxon>
        <taxon>Magnoliopsida</taxon>
        <taxon>Proteales</taxon>
        <taxon>Nelumbonaceae</taxon>
        <taxon>Nelumbo</taxon>
    </lineage>
</organism>
<dbReference type="EMBL" id="DUZY01000005">
    <property type="protein sequence ID" value="DAD39291.1"/>
    <property type="molecule type" value="Genomic_DNA"/>
</dbReference>
<proteinExistence type="predicted"/>
<keyword evidence="1" id="KW-0732">Signal</keyword>
<reference evidence="2 3" key="1">
    <citation type="journal article" date="2020" name="Mol. Biol. Evol.">
        <title>Distinct Expression and Methylation Patterns for Genes with Different Fates following a Single Whole-Genome Duplication in Flowering Plants.</title>
        <authorList>
            <person name="Shi T."/>
            <person name="Rahmani R.S."/>
            <person name="Gugger P.F."/>
            <person name="Wang M."/>
            <person name="Li H."/>
            <person name="Zhang Y."/>
            <person name="Li Z."/>
            <person name="Wang Q."/>
            <person name="Van de Peer Y."/>
            <person name="Marchal K."/>
            <person name="Chen J."/>
        </authorList>
    </citation>
    <scope>NUCLEOTIDE SEQUENCE [LARGE SCALE GENOMIC DNA]</scope>
    <source>
        <tissue evidence="2">Leaf</tissue>
    </source>
</reference>
<dbReference type="AlphaFoldDB" id="A0A822Z6I6"/>
<accession>A0A822Z6I6</accession>
<protein>
    <submittedName>
        <fullName evidence="2">Uncharacterized protein</fullName>
    </submittedName>
</protein>
<gene>
    <name evidence="2" type="ORF">HUJ06_013614</name>
</gene>
<sequence length="82" mass="8874">MKSIVLVSILVISVLFAPTEVGARPLVERSLLEKAVTPVTRIPNLPFCDKPGRPYKSCLSPRNQPPKCGSIYQCGPSAPRSP</sequence>
<keyword evidence="3" id="KW-1185">Reference proteome</keyword>
<evidence type="ECO:0000313" key="2">
    <source>
        <dbReference type="EMBL" id="DAD39291.1"/>
    </source>
</evidence>
<dbReference type="Proteomes" id="UP000607653">
    <property type="component" value="Unassembled WGS sequence"/>
</dbReference>
<comment type="caution">
    <text evidence="2">The sequence shown here is derived from an EMBL/GenBank/DDBJ whole genome shotgun (WGS) entry which is preliminary data.</text>
</comment>